<sequence>MRFPEGNPRRVYVAKSFRIIRIKYFVVSHYNFRIMVNNLKELFFKNKGVRQTVAKNVFWLSAGELGSRVFRAFIIIYAARVLGAAEYGVFSYVMALTGFFTLFSDIGVSPLLTRE</sequence>
<dbReference type="PANTHER" id="PTHR30250:SF11">
    <property type="entry name" value="O-ANTIGEN TRANSPORTER-RELATED"/>
    <property type="match status" value="1"/>
</dbReference>
<organism evidence="7 8">
    <name type="scientific">Candidatus Wolfebacteria bacterium CG03_land_8_20_14_0_80_40_12</name>
    <dbReference type="NCBI Taxonomy" id="1975069"/>
    <lineage>
        <taxon>Bacteria</taxon>
        <taxon>Candidatus Wolfeibacteriota</taxon>
    </lineage>
</organism>
<dbReference type="PANTHER" id="PTHR30250">
    <property type="entry name" value="PST FAMILY PREDICTED COLANIC ACID TRANSPORTER"/>
    <property type="match status" value="1"/>
</dbReference>
<comment type="caution">
    <text evidence="7">The sequence shown here is derived from an EMBL/GenBank/DDBJ whole genome shotgun (WGS) entry which is preliminary data.</text>
</comment>
<evidence type="ECO:0000313" key="7">
    <source>
        <dbReference type="EMBL" id="PIU98388.1"/>
    </source>
</evidence>
<protein>
    <recommendedName>
        <fullName evidence="9">Polysaccharide biosynthesis protein C-terminal domain-containing protein</fullName>
    </recommendedName>
</protein>
<evidence type="ECO:0000256" key="6">
    <source>
        <dbReference type="SAM" id="Phobius"/>
    </source>
</evidence>
<evidence type="ECO:0008006" key="9">
    <source>
        <dbReference type="Google" id="ProtNLM"/>
    </source>
</evidence>
<gene>
    <name evidence="7" type="ORF">COS61_01740</name>
</gene>
<evidence type="ECO:0000256" key="2">
    <source>
        <dbReference type="ARBA" id="ARBA00022475"/>
    </source>
</evidence>
<keyword evidence="4 6" id="KW-1133">Transmembrane helix</keyword>
<dbReference type="Pfam" id="PF01943">
    <property type="entry name" value="Polysacc_synt"/>
    <property type="match status" value="1"/>
</dbReference>
<evidence type="ECO:0000256" key="4">
    <source>
        <dbReference type="ARBA" id="ARBA00022989"/>
    </source>
</evidence>
<keyword evidence="3 6" id="KW-0812">Transmembrane</keyword>
<comment type="subcellular location">
    <subcellularLocation>
        <location evidence="1">Cell membrane</location>
        <topology evidence="1">Multi-pass membrane protein</topology>
    </subcellularLocation>
</comment>
<dbReference type="GO" id="GO:0005886">
    <property type="term" value="C:plasma membrane"/>
    <property type="evidence" value="ECO:0007669"/>
    <property type="project" value="UniProtKB-SubCell"/>
</dbReference>
<feature type="transmembrane region" description="Helical" evidence="6">
    <location>
        <begin position="89"/>
        <end position="112"/>
    </location>
</feature>
<evidence type="ECO:0000256" key="3">
    <source>
        <dbReference type="ARBA" id="ARBA00022692"/>
    </source>
</evidence>
<evidence type="ECO:0000256" key="1">
    <source>
        <dbReference type="ARBA" id="ARBA00004651"/>
    </source>
</evidence>
<evidence type="ECO:0000256" key="5">
    <source>
        <dbReference type="ARBA" id="ARBA00023136"/>
    </source>
</evidence>
<keyword evidence="2" id="KW-1003">Cell membrane</keyword>
<name>A0A2M7B5I9_9BACT</name>
<dbReference type="EMBL" id="PEVJ01000041">
    <property type="protein sequence ID" value="PIU98388.1"/>
    <property type="molecule type" value="Genomic_DNA"/>
</dbReference>
<evidence type="ECO:0000313" key="8">
    <source>
        <dbReference type="Proteomes" id="UP000228949"/>
    </source>
</evidence>
<proteinExistence type="predicted"/>
<dbReference type="InterPro" id="IPR002797">
    <property type="entry name" value="Polysacc_synth"/>
</dbReference>
<feature type="non-terminal residue" evidence="7">
    <location>
        <position position="115"/>
    </location>
</feature>
<reference evidence="8" key="1">
    <citation type="submission" date="2017-09" db="EMBL/GenBank/DDBJ databases">
        <title>Depth-based differentiation of microbial function through sediment-hosted aquifers and enrichment of novel symbionts in the deep terrestrial subsurface.</title>
        <authorList>
            <person name="Probst A.J."/>
            <person name="Ladd B."/>
            <person name="Jarett J.K."/>
            <person name="Geller-Mcgrath D.E."/>
            <person name="Sieber C.M.K."/>
            <person name="Emerson J.B."/>
            <person name="Anantharaman K."/>
            <person name="Thomas B.C."/>
            <person name="Malmstrom R."/>
            <person name="Stieglmeier M."/>
            <person name="Klingl A."/>
            <person name="Woyke T."/>
            <person name="Ryan C.M."/>
            <person name="Banfield J.F."/>
        </authorList>
    </citation>
    <scope>NUCLEOTIDE SEQUENCE [LARGE SCALE GENOMIC DNA]</scope>
</reference>
<dbReference type="Proteomes" id="UP000228949">
    <property type="component" value="Unassembled WGS sequence"/>
</dbReference>
<dbReference type="InterPro" id="IPR050833">
    <property type="entry name" value="Poly_Biosynth_Transport"/>
</dbReference>
<accession>A0A2M7B5I9</accession>
<dbReference type="AlphaFoldDB" id="A0A2M7B5I9"/>
<keyword evidence="5 6" id="KW-0472">Membrane</keyword>